<organism evidence="3 4">
    <name type="scientific">Pedobacter westerhofensis</name>
    <dbReference type="NCBI Taxonomy" id="425512"/>
    <lineage>
        <taxon>Bacteria</taxon>
        <taxon>Pseudomonadati</taxon>
        <taxon>Bacteroidota</taxon>
        <taxon>Sphingobacteriia</taxon>
        <taxon>Sphingobacteriales</taxon>
        <taxon>Sphingobacteriaceae</taxon>
        <taxon>Pedobacter</taxon>
    </lineage>
</organism>
<dbReference type="AlphaFoldDB" id="A0A521DR45"/>
<dbReference type="Proteomes" id="UP000320300">
    <property type="component" value="Unassembled WGS sequence"/>
</dbReference>
<evidence type="ECO:0000259" key="2">
    <source>
        <dbReference type="Pfam" id="PF12508"/>
    </source>
</evidence>
<name>A0A521DR45_9SPHI</name>
<dbReference type="Pfam" id="PF12508">
    <property type="entry name" value="Transposon_TraM"/>
    <property type="match status" value="1"/>
</dbReference>
<reference evidence="3 4" key="1">
    <citation type="submission" date="2017-05" db="EMBL/GenBank/DDBJ databases">
        <authorList>
            <person name="Varghese N."/>
            <person name="Submissions S."/>
        </authorList>
    </citation>
    <scope>NUCLEOTIDE SEQUENCE [LARGE SCALE GENOMIC DNA]</scope>
    <source>
        <strain evidence="3 4">DSM 19036</strain>
    </source>
</reference>
<evidence type="ECO:0000313" key="3">
    <source>
        <dbReference type="EMBL" id="SMO73400.1"/>
    </source>
</evidence>
<gene>
    <name evidence="3" type="ORF">SAMN06265348_10653</name>
</gene>
<keyword evidence="4" id="KW-1185">Reference proteome</keyword>
<proteinExistence type="predicted"/>
<protein>
    <recommendedName>
        <fullName evidence="2">Conjugative transposon TraM C-terminal domain-containing protein</fullName>
    </recommendedName>
</protein>
<accession>A0A521DR45</accession>
<dbReference type="EMBL" id="FXTN01000006">
    <property type="protein sequence ID" value="SMO73400.1"/>
    <property type="molecule type" value="Genomic_DNA"/>
</dbReference>
<evidence type="ECO:0000313" key="4">
    <source>
        <dbReference type="Proteomes" id="UP000320300"/>
    </source>
</evidence>
<feature type="domain" description="Conjugative transposon TraM C-terminal" evidence="2">
    <location>
        <begin position="206"/>
        <end position="351"/>
    </location>
</feature>
<feature type="region of interest" description="Disordered" evidence="1">
    <location>
        <begin position="122"/>
        <end position="145"/>
    </location>
</feature>
<dbReference type="InterPro" id="IPR055407">
    <property type="entry name" value="TraM_C"/>
</dbReference>
<sequence>MSTTRDSAFLKRRKFLVVLPALVLPFITMAFAALGGGSEAPVTEVQPSKGMNMVLPDAQLKDKKEENIMSLFDKAQKDSTNLAGAQLLAAHTAVDMPSNGKADASEVAINKRLAEISAQVNAPSGPAVRDHSVSGSKPIASTDPSLSADVTRLEKLMEHMKEPAGVDPEMQQLGSLMDKILAVQNPELVRPAAPALVAPDSIFRAIPAFVAGPVKVTQGSVIEIRLLDSVTINGQFLPKGHSVFGLAEFSNQRITLEIKNIRLGTSIIPVSLSTYDKRDGMRGINAPEALLADAVGSGSVDAMSGIGLGGIDQNLGIQIAGAGLGAAKGLLSKKIKRAKQRLDSGYPVLLRDNTRKVKK</sequence>
<dbReference type="RefSeq" id="WP_415836128.1">
    <property type="nucleotide sequence ID" value="NZ_CBCSJO010000006.1"/>
</dbReference>
<evidence type="ECO:0000256" key="1">
    <source>
        <dbReference type="SAM" id="MobiDB-lite"/>
    </source>
</evidence>